<keyword evidence="2" id="KW-1185">Reference proteome</keyword>
<protein>
    <submittedName>
        <fullName evidence="1">Uncharacterized protein</fullName>
    </submittedName>
</protein>
<sequence length="143" mass="16122">MDQTTFDSMFKLFTKIAEHWQLELPKSGQESQLLVFMQNRMKLNLSYYAEYKNAVCVIKEMTQQLGEEQAYIKLLTDPAAAITPPTTRLARARQKVSNEFITLALSIGGFKTFGAKNALGFIGGANIKDQTPYRDYQGVDNAK</sequence>
<name>A0A0J8GM74_9ALTE</name>
<evidence type="ECO:0000313" key="1">
    <source>
        <dbReference type="EMBL" id="KMT63875.1"/>
    </source>
</evidence>
<comment type="caution">
    <text evidence="1">The sequence shown here is derived from an EMBL/GenBank/DDBJ whole genome shotgun (WGS) entry which is preliminary data.</text>
</comment>
<dbReference type="AlphaFoldDB" id="A0A0J8GM74"/>
<dbReference type="STRING" id="1513271.XM47_17410"/>
<dbReference type="Proteomes" id="UP000037600">
    <property type="component" value="Unassembled WGS sequence"/>
</dbReference>
<evidence type="ECO:0000313" key="2">
    <source>
        <dbReference type="Proteomes" id="UP000037600"/>
    </source>
</evidence>
<gene>
    <name evidence="1" type="ORF">XM47_17410</name>
</gene>
<dbReference type="EMBL" id="LAZL01000039">
    <property type="protein sequence ID" value="KMT63875.1"/>
    <property type="molecule type" value="Genomic_DNA"/>
</dbReference>
<accession>A0A0J8GM74</accession>
<reference evidence="1 2" key="1">
    <citation type="submission" date="2015-04" db="EMBL/GenBank/DDBJ databases">
        <title>Draft Genome Sequence of the Novel Agar-Digesting Marine Bacterium Q1.</title>
        <authorList>
            <person name="Li Y."/>
            <person name="Li D."/>
            <person name="Chen G."/>
            <person name="Du Z."/>
        </authorList>
    </citation>
    <scope>NUCLEOTIDE SEQUENCE [LARGE SCALE GENOMIC DNA]</scope>
    <source>
        <strain evidence="1 2">Q1</strain>
    </source>
</reference>
<organism evidence="1 2">
    <name type="scientific">Catenovulum maritimum</name>
    <dbReference type="NCBI Taxonomy" id="1513271"/>
    <lineage>
        <taxon>Bacteria</taxon>
        <taxon>Pseudomonadati</taxon>
        <taxon>Pseudomonadota</taxon>
        <taxon>Gammaproteobacteria</taxon>
        <taxon>Alteromonadales</taxon>
        <taxon>Alteromonadaceae</taxon>
        <taxon>Catenovulum</taxon>
    </lineage>
</organism>
<proteinExistence type="predicted"/>